<comment type="caution">
    <text evidence="9">The sequence shown here is derived from an EMBL/GenBank/DDBJ whole genome shotgun (WGS) entry which is preliminary data.</text>
</comment>
<dbReference type="Proteomes" id="UP000571183">
    <property type="component" value="Unassembled WGS sequence"/>
</dbReference>
<feature type="transmembrane region" description="Helical" evidence="5">
    <location>
        <begin position="877"/>
        <end position="898"/>
    </location>
</feature>
<name>A0A840DDM8_9MICO</name>
<evidence type="ECO:0000256" key="2">
    <source>
        <dbReference type="ARBA" id="ARBA00022729"/>
    </source>
</evidence>
<keyword evidence="5" id="KW-1133">Transmembrane helix</keyword>
<keyword evidence="5" id="KW-0472">Membrane</keyword>
<feature type="signal peptide" evidence="6">
    <location>
        <begin position="1"/>
        <end position="30"/>
    </location>
</feature>
<organism evidence="9 10">
    <name type="scientific">Canibacter oris</name>
    <dbReference type="NCBI Taxonomy" id="1365628"/>
    <lineage>
        <taxon>Bacteria</taxon>
        <taxon>Bacillati</taxon>
        <taxon>Actinomycetota</taxon>
        <taxon>Actinomycetes</taxon>
        <taxon>Micrococcales</taxon>
        <taxon>Microbacteriaceae</taxon>
        <taxon>Canibacter</taxon>
    </lineage>
</organism>
<proteinExistence type="inferred from homology"/>
<feature type="compositionally biased region" description="Low complexity" evidence="4">
    <location>
        <begin position="85"/>
        <end position="95"/>
    </location>
</feature>
<dbReference type="InterPro" id="IPR029058">
    <property type="entry name" value="AB_hydrolase_fold"/>
</dbReference>
<dbReference type="AlphaFoldDB" id="A0A840DDM8"/>
<feature type="domain" description="AB hydrolase-1" evidence="7">
    <location>
        <begin position="284"/>
        <end position="454"/>
    </location>
</feature>
<dbReference type="InterPro" id="IPR000073">
    <property type="entry name" value="AB_hydrolase_1"/>
</dbReference>
<dbReference type="RefSeq" id="WP_183304063.1">
    <property type="nucleotide sequence ID" value="NZ_JACIFD010000001.1"/>
</dbReference>
<dbReference type="GO" id="GO:0016787">
    <property type="term" value="F:hydrolase activity"/>
    <property type="evidence" value="ECO:0007669"/>
    <property type="project" value="UniProtKB-KW"/>
</dbReference>
<feature type="region of interest" description="Disordered" evidence="4">
    <location>
        <begin position="848"/>
        <end position="868"/>
    </location>
</feature>
<evidence type="ECO:0000256" key="1">
    <source>
        <dbReference type="ARBA" id="ARBA00010088"/>
    </source>
</evidence>
<dbReference type="PANTHER" id="PTHR43248:SF29">
    <property type="entry name" value="TRIPEPTIDYL AMINOPEPTIDASE"/>
    <property type="match status" value="1"/>
</dbReference>
<evidence type="ECO:0000259" key="7">
    <source>
        <dbReference type="Pfam" id="PF00561"/>
    </source>
</evidence>
<dbReference type="SUPFAM" id="SSF53474">
    <property type="entry name" value="alpha/beta-Hydrolases"/>
    <property type="match status" value="2"/>
</dbReference>
<keyword evidence="2 6" id="KW-0732">Signal</keyword>
<reference evidence="9" key="1">
    <citation type="submission" date="2020-08" db="EMBL/GenBank/DDBJ databases">
        <title>Sequencing the genomes of 1000 actinobacteria strains.</title>
        <authorList>
            <person name="Klenk H.-P."/>
        </authorList>
    </citation>
    <scope>NUCLEOTIDE SEQUENCE [LARGE SCALE GENOMIC DNA]</scope>
    <source>
        <strain evidence="9">DSM 27064</strain>
    </source>
</reference>
<dbReference type="Pfam" id="PF00561">
    <property type="entry name" value="Abhydrolase_1"/>
    <property type="match status" value="1"/>
</dbReference>
<dbReference type="Pfam" id="PF08386">
    <property type="entry name" value="Abhydrolase_4"/>
    <property type="match status" value="1"/>
</dbReference>
<evidence type="ECO:0000256" key="6">
    <source>
        <dbReference type="SAM" id="SignalP"/>
    </source>
</evidence>
<dbReference type="InterPro" id="IPR013595">
    <property type="entry name" value="Pept_S33_TAP-like_C"/>
</dbReference>
<evidence type="ECO:0000313" key="9">
    <source>
        <dbReference type="EMBL" id="MBB4070750.1"/>
    </source>
</evidence>
<keyword evidence="5" id="KW-0812">Transmembrane</keyword>
<keyword evidence="3" id="KW-0378">Hydrolase</keyword>
<evidence type="ECO:0000256" key="5">
    <source>
        <dbReference type="SAM" id="Phobius"/>
    </source>
</evidence>
<gene>
    <name evidence="9" type="ORF">F5897_000026</name>
</gene>
<feature type="region of interest" description="Disordered" evidence="4">
    <location>
        <begin position="75"/>
        <end position="143"/>
    </location>
</feature>
<evidence type="ECO:0000256" key="4">
    <source>
        <dbReference type="SAM" id="MobiDB-lite"/>
    </source>
</evidence>
<evidence type="ECO:0000256" key="3">
    <source>
        <dbReference type="ARBA" id="ARBA00022801"/>
    </source>
</evidence>
<comment type="similarity">
    <text evidence="1">Belongs to the peptidase S33 family.</text>
</comment>
<sequence length="904" mass="94420">MGNGKRTAAACIGTGLLASLTLSGVTPALAHSNGLTAAQTAHHSLPLIMQDGKLVPTTGADKAFVDSAVSLLRSLHTEEDTVPPGENTDGTDGTTAEGGTGTATATDGTSSSSSDGTGTNTADSPGTNTEDSDGNGPAAEDAADELSRLLAEALSRNNANQLPDPLDFDNQQADPITHLIPAAADRFKQADGSYNIGRPAPGGPGAGNAVAGLEEFYEQKITWGDCGPFDPSGAGAYANEDVECGYLIVPVDYKNPGGATAAIALMKVKAKNPDARIGSIFMDPGGPGGSGVERIFDSVTASSEVRDKFDLIGFDPRGVSSSLPMIRCKSSAAFDAQRQGSDMLTAAQRDKVLEHNTAACYENTGKGFGIAGADFIPHVGTVNVIKDLDIARAAVGDNKINYLGYSYGTSIGYQYAMEFPDNIRTMVLDAVVNPFENNPEEAAKYAEYTATTSGTVSSELSQIQGFQSTFEQFLLKCAAEGFEDTPCALGTSTDLNTLMAEYQKLSQKAWGSNVYKGRDGRVLSFEDFTQATILSMYSESFWKYLNIGLTQIKNGNNATMMLILADIYYSRDSKTNLYSYSDSAFQTIWCTDSGTSPDGNDPAAATALTQEQYKVAPFTDPGKNEDGTQRGLEPSKDWCTFYKNQHTLPQGKSLKAMPNILFISTSYDPSTPYQDGVVAAAGAGGTLLSVAGNDHAAYDFGADDCVAQITNRYFVDIVVPTDITGPEADNAKDLYSNVINGTQCRVDSFRATTAAADVTTGAGSEVEITATGLVRNTAYDVELPDGFTLATPVVANVDGTATFTVKVPANAAAQQFTYTVKPADAAANDPVVQVTGKINVVAQETPVTPEQNTTATKPVAQGKAGGKQPLAKTGADFGMGAIALAAIALAATGAGVAARARRRG</sequence>
<feature type="chain" id="PRO_5032647126" evidence="6">
    <location>
        <begin position="31"/>
        <end position="904"/>
    </location>
</feature>
<dbReference type="PANTHER" id="PTHR43248">
    <property type="entry name" value="2-SUCCINYL-6-HYDROXY-2,4-CYCLOHEXADIENE-1-CARBOXYLATE SYNTHASE"/>
    <property type="match status" value="1"/>
</dbReference>
<accession>A0A840DDM8</accession>
<evidence type="ECO:0000259" key="8">
    <source>
        <dbReference type="Pfam" id="PF08386"/>
    </source>
</evidence>
<keyword evidence="10" id="KW-1185">Reference proteome</keyword>
<feature type="compositionally biased region" description="Low complexity" evidence="4">
    <location>
        <begin position="102"/>
        <end position="124"/>
    </location>
</feature>
<feature type="domain" description="Peptidase S33 tripeptidyl aminopeptidase-like C-terminal" evidence="8">
    <location>
        <begin position="637"/>
        <end position="721"/>
    </location>
</feature>
<dbReference type="InterPro" id="IPR051601">
    <property type="entry name" value="Serine_prot/Carboxylest_S33"/>
</dbReference>
<evidence type="ECO:0000313" key="10">
    <source>
        <dbReference type="Proteomes" id="UP000571183"/>
    </source>
</evidence>
<protein>
    <submittedName>
        <fullName evidence="9">Pimeloyl-ACP methyl ester carboxylesterase</fullName>
    </submittedName>
</protein>
<dbReference type="Gene3D" id="3.40.50.1820">
    <property type="entry name" value="alpha/beta hydrolase"/>
    <property type="match status" value="1"/>
</dbReference>
<dbReference type="EMBL" id="JACIFD010000001">
    <property type="protein sequence ID" value="MBB4070750.1"/>
    <property type="molecule type" value="Genomic_DNA"/>
</dbReference>